<evidence type="ECO:0000259" key="2">
    <source>
        <dbReference type="PROSITE" id="PS50157"/>
    </source>
</evidence>
<accession>A0AAD9UUE6</accession>
<keyword evidence="1" id="KW-0863">Zinc-finger</keyword>
<evidence type="ECO:0000313" key="4">
    <source>
        <dbReference type="Proteomes" id="UP001249851"/>
    </source>
</evidence>
<reference evidence="3" key="2">
    <citation type="journal article" date="2023" name="Science">
        <title>Genomic signatures of disease resistance in endangered staghorn corals.</title>
        <authorList>
            <person name="Vollmer S.V."/>
            <person name="Selwyn J.D."/>
            <person name="Despard B.A."/>
            <person name="Roesel C.L."/>
        </authorList>
    </citation>
    <scope>NUCLEOTIDE SEQUENCE</scope>
    <source>
        <strain evidence="3">K2</strain>
    </source>
</reference>
<keyword evidence="4" id="KW-1185">Reference proteome</keyword>
<organism evidence="3 4">
    <name type="scientific">Acropora cervicornis</name>
    <name type="common">Staghorn coral</name>
    <dbReference type="NCBI Taxonomy" id="6130"/>
    <lineage>
        <taxon>Eukaryota</taxon>
        <taxon>Metazoa</taxon>
        <taxon>Cnidaria</taxon>
        <taxon>Anthozoa</taxon>
        <taxon>Hexacorallia</taxon>
        <taxon>Scleractinia</taxon>
        <taxon>Astrocoeniina</taxon>
        <taxon>Acroporidae</taxon>
        <taxon>Acropora</taxon>
    </lineage>
</organism>
<keyword evidence="1" id="KW-0479">Metal-binding</keyword>
<dbReference type="GO" id="GO:0008270">
    <property type="term" value="F:zinc ion binding"/>
    <property type="evidence" value="ECO:0007669"/>
    <property type="project" value="UniProtKB-KW"/>
</dbReference>
<dbReference type="AlphaFoldDB" id="A0AAD9UUE6"/>
<feature type="domain" description="C2H2-type" evidence="2">
    <location>
        <begin position="47"/>
        <end position="72"/>
    </location>
</feature>
<proteinExistence type="predicted"/>
<dbReference type="Proteomes" id="UP001249851">
    <property type="component" value="Unassembled WGS sequence"/>
</dbReference>
<dbReference type="EMBL" id="JARQWQ010000112">
    <property type="protein sequence ID" value="KAK2550338.1"/>
    <property type="molecule type" value="Genomic_DNA"/>
</dbReference>
<gene>
    <name evidence="3" type="ORF">P5673_029038</name>
</gene>
<comment type="caution">
    <text evidence="3">The sequence shown here is derived from an EMBL/GenBank/DDBJ whole genome shotgun (WGS) entry which is preliminary data.</text>
</comment>
<reference evidence="3" key="1">
    <citation type="journal article" date="2023" name="G3 (Bethesda)">
        <title>Whole genome assembly and annotation of the endangered Caribbean coral Acropora cervicornis.</title>
        <authorList>
            <person name="Selwyn J.D."/>
            <person name="Vollmer S.V."/>
        </authorList>
    </citation>
    <scope>NUCLEOTIDE SEQUENCE</scope>
    <source>
        <strain evidence="3">K2</strain>
    </source>
</reference>
<dbReference type="InterPro" id="IPR013087">
    <property type="entry name" value="Znf_C2H2_type"/>
</dbReference>
<dbReference type="PANTHER" id="PTHR31912:SF34">
    <property type="entry name" value="NOTOCHORD-RELATED PROTEIN"/>
    <property type="match status" value="1"/>
</dbReference>
<protein>
    <recommendedName>
        <fullName evidence="2">C2H2-type domain-containing protein</fullName>
    </recommendedName>
</protein>
<dbReference type="PANTHER" id="PTHR31912">
    <property type="entry name" value="IP13529P"/>
    <property type="match status" value="1"/>
</dbReference>
<sequence>MALPFEVFCSLYCFSGSNIYQFAAFLLASLLTHYNSEHSDKDQKFKIRCGLDDCDKEYSKVNSFTKHVRSSHHRYLLCSSSNDTGGEPSLTSGVPSVTEEDECKVNEGSVHLNEVNTSCMISSSDGCDLVDYCGGGENEKDYDDEDDPVQVIVTKFLYKIKGENRLTGTALQNIGIASRHLLHGILTSVKRKVGIILNNTMTEEEDLQTINNVFDEAAEETNILAFPPNVTRLNDNHACGNVEPVKHVLGERRKVVKRGNKRKIQEVEDVFFYISVLKTIQLQLCCPKLLQMVLAGPQKSANQLFDFCDGTFFQEHPLFSNDETALALLVYYDDVNFVNPMTNKYHKLSFFYYQLANLHPMFRSKLKSIHLFAVCRTELVSLSQYGFNKILEPFVNEMKILGCDRGFTFTLPSGCINLRGGILAFLADTPASQKAGGFKEGVGGAKRKCRHCMATFEDMQTCFEEDQFELRNLDDHHYYLAKLEGASSENLRAFYSKCYGINTPTVLLESPYFDPCEQLIQDVMHVFLEGVLGYEIRFLLKYYLRDINAFTLDSLNSKIQGFSYGYSSSKDKPAVLLVKDLEKGSSTNLGQSASQMWLLCSILPLILADIVDITTDKWRCFIGLIEIMSICFSHKISEASVVYLHKAIKDHLILFKRLYGHLGNITPKQHYLVHLPSLILKFGPLIRSWCMRFEAKHAYFKDQAKIIQNFKNLPLSLSKRYQSSVQADYVMLGRDDPGPLFKDEVKFGNSKELQGSDCQDAMSDIKRFYDLGINWDLTKVYSVDSVCIHGTLYKPDQHSFLIFGKRNALPDFGRIRKIWFVGHCNIFFALQVVTNSGYMDSINAFVIEEEELPQGYEVIKHSELESPFVYHSYKFQDKNCIVLKENPFSW</sequence>
<keyword evidence="1" id="KW-0862">Zinc</keyword>
<dbReference type="PROSITE" id="PS50157">
    <property type="entry name" value="ZINC_FINGER_C2H2_2"/>
    <property type="match status" value="1"/>
</dbReference>
<name>A0AAD9UUE6_ACRCE</name>
<evidence type="ECO:0000313" key="3">
    <source>
        <dbReference type="EMBL" id="KAK2550338.1"/>
    </source>
</evidence>
<evidence type="ECO:0000256" key="1">
    <source>
        <dbReference type="PROSITE-ProRule" id="PRU00042"/>
    </source>
</evidence>